<dbReference type="RefSeq" id="WP_168114565.1">
    <property type="nucleotide sequence ID" value="NZ_BOON01000018.1"/>
</dbReference>
<proteinExistence type="predicted"/>
<dbReference type="AlphaFoldDB" id="A0A8J3TCE6"/>
<evidence type="ECO:0000313" key="2">
    <source>
        <dbReference type="EMBL" id="GII22572.1"/>
    </source>
</evidence>
<dbReference type="EMBL" id="BOON01000018">
    <property type="protein sequence ID" value="GII22572.1"/>
    <property type="molecule type" value="Genomic_DNA"/>
</dbReference>
<name>A0A8J3TCE6_9ACTN</name>
<evidence type="ECO:0008006" key="4">
    <source>
        <dbReference type="Google" id="ProtNLM"/>
    </source>
</evidence>
<feature type="region of interest" description="Disordered" evidence="1">
    <location>
        <begin position="186"/>
        <end position="209"/>
    </location>
</feature>
<evidence type="ECO:0000313" key="3">
    <source>
        <dbReference type="Proteomes" id="UP000599074"/>
    </source>
</evidence>
<evidence type="ECO:0000256" key="1">
    <source>
        <dbReference type="SAM" id="MobiDB-lite"/>
    </source>
</evidence>
<sequence>MAADTPKPFAFQLPDNAPPDMQAIALLGEGLDTLRAAVAELAAGYDDLRGRVDSQQPGRRQPATVPVPLRWQDLDRVQASNTWVWLINWVGWVVARYQLAEELPRCWPKHPPLVEELTALCAAWYAAYGDDASADAPLLWHERLARARIRLHDWDDATRCRNGTHSDRRIELNWPSTWRLDALETAEDDLAGRRPAVDPGTDTDGGDQP</sequence>
<protein>
    <recommendedName>
        <fullName evidence="4">DUF4913 domain-containing protein</fullName>
    </recommendedName>
</protein>
<gene>
    <name evidence="2" type="ORF">Pme01_21690</name>
</gene>
<comment type="caution">
    <text evidence="2">The sequence shown here is derived from an EMBL/GenBank/DDBJ whole genome shotgun (WGS) entry which is preliminary data.</text>
</comment>
<organism evidence="2 3">
    <name type="scientific">Planosporangium mesophilum</name>
    <dbReference type="NCBI Taxonomy" id="689768"/>
    <lineage>
        <taxon>Bacteria</taxon>
        <taxon>Bacillati</taxon>
        <taxon>Actinomycetota</taxon>
        <taxon>Actinomycetes</taxon>
        <taxon>Micromonosporales</taxon>
        <taxon>Micromonosporaceae</taxon>
        <taxon>Planosporangium</taxon>
    </lineage>
</organism>
<feature type="compositionally biased region" description="Low complexity" evidence="1">
    <location>
        <begin position="200"/>
        <end position="209"/>
    </location>
</feature>
<dbReference type="Proteomes" id="UP000599074">
    <property type="component" value="Unassembled WGS sequence"/>
</dbReference>
<keyword evidence="3" id="KW-1185">Reference proteome</keyword>
<accession>A0A8J3TCE6</accession>
<reference evidence="2" key="1">
    <citation type="submission" date="2021-01" db="EMBL/GenBank/DDBJ databases">
        <title>Whole genome shotgun sequence of Planosporangium mesophilum NBRC 109066.</title>
        <authorList>
            <person name="Komaki H."/>
            <person name="Tamura T."/>
        </authorList>
    </citation>
    <scope>NUCLEOTIDE SEQUENCE</scope>
    <source>
        <strain evidence="2">NBRC 109066</strain>
    </source>
</reference>